<accession>A0A2A6FSD3</accession>
<keyword evidence="2" id="KW-0812">Transmembrane</keyword>
<dbReference type="EMBL" id="NAEP01000028">
    <property type="protein sequence ID" value="PDQ35629.1"/>
    <property type="molecule type" value="Genomic_DNA"/>
</dbReference>
<feature type="transmembrane region" description="Helical" evidence="2">
    <location>
        <begin position="212"/>
        <end position="240"/>
    </location>
</feature>
<name>A0A2A6FSD3_9MICO</name>
<evidence type="ECO:0000313" key="3">
    <source>
        <dbReference type="EMBL" id="PDQ35629.1"/>
    </source>
</evidence>
<evidence type="ECO:0000256" key="1">
    <source>
        <dbReference type="SAM" id="MobiDB-lite"/>
    </source>
</evidence>
<feature type="transmembrane region" description="Helical" evidence="2">
    <location>
        <begin position="139"/>
        <end position="167"/>
    </location>
</feature>
<protein>
    <submittedName>
        <fullName evidence="3">Uncharacterized protein</fullName>
    </submittedName>
</protein>
<dbReference type="Proteomes" id="UP000219994">
    <property type="component" value="Unassembled WGS sequence"/>
</dbReference>
<dbReference type="AlphaFoldDB" id="A0A2A6FSD3"/>
<feature type="compositionally biased region" description="Polar residues" evidence="1">
    <location>
        <begin position="1"/>
        <end position="13"/>
    </location>
</feature>
<keyword evidence="2" id="KW-1133">Transmembrane helix</keyword>
<gene>
    <name evidence="3" type="ORF">B5766_03985</name>
</gene>
<organism evidence="3 4">
    <name type="scientific">Candidatus Lumbricidiphila eiseniae</name>
    <dbReference type="NCBI Taxonomy" id="1969409"/>
    <lineage>
        <taxon>Bacteria</taxon>
        <taxon>Bacillati</taxon>
        <taxon>Actinomycetota</taxon>
        <taxon>Actinomycetes</taxon>
        <taxon>Micrococcales</taxon>
        <taxon>Microbacteriaceae</taxon>
        <taxon>Candidatus Lumbricidiphila</taxon>
    </lineage>
</organism>
<feature type="transmembrane region" description="Helical" evidence="2">
    <location>
        <begin position="188"/>
        <end position="206"/>
    </location>
</feature>
<proteinExistence type="predicted"/>
<reference evidence="4" key="1">
    <citation type="submission" date="2017-03" db="EMBL/GenBank/DDBJ databases">
        <authorList>
            <person name="Lund M.B."/>
        </authorList>
    </citation>
    <scope>NUCLEOTIDE SEQUENCE [LARGE SCALE GENOMIC DNA]</scope>
</reference>
<comment type="caution">
    <text evidence="3">The sequence shown here is derived from an EMBL/GenBank/DDBJ whole genome shotgun (WGS) entry which is preliminary data.</text>
</comment>
<keyword evidence="2" id="KW-0472">Membrane</keyword>
<evidence type="ECO:0000313" key="4">
    <source>
        <dbReference type="Proteomes" id="UP000219994"/>
    </source>
</evidence>
<sequence>MSTSEPGQQSPADTGSAHPAGSVDGTLPSPLTGETAPVTDRAPLAKDLSAPGITHGHTWVDDDEDLGEYVPGQYSDEPDEGSSTAGRTGGVPTLAAPQVAPEVMPRVMPSLMPQLVPDATPQTVYVRAPEPPKPRSNRAFGILVAFVGTLVFAVILAGVFYGIYRLFLAGSVGIQRIPVMEYIARPDCWVPVVGFFLGSALTATIVNRGSWWFHAVLGILVAVIVYFAYVGGAMLAASAWTMNAGDVFFRDVWIDPRGFIAAILAREVPIWLSAWTASRGRKISARNQDALKAYEDDMRTLTSNHP</sequence>
<feature type="region of interest" description="Disordered" evidence="1">
    <location>
        <begin position="1"/>
        <end position="93"/>
    </location>
</feature>
<evidence type="ECO:0000256" key="2">
    <source>
        <dbReference type="SAM" id="Phobius"/>
    </source>
</evidence>